<evidence type="ECO:0000256" key="5">
    <source>
        <dbReference type="ARBA" id="ARBA00022741"/>
    </source>
</evidence>
<evidence type="ECO:0000259" key="15">
    <source>
        <dbReference type="PROSITE" id="PS50110"/>
    </source>
</evidence>
<keyword evidence="3 11" id="KW-0597">Phosphoprotein</keyword>
<dbReference type="GO" id="GO:0005524">
    <property type="term" value="F:ATP binding"/>
    <property type="evidence" value="ECO:0007669"/>
    <property type="project" value="UniProtKB-KW"/>
</dbReference>
<keyword evidence="6" id="KW-0418">Kinase</keyword>
<keyword evidence="13" id="KW-0472">Membrane</keyword>
<dbReference type="Proteomes" id="UP001154240">
    <property type="component" value="Unassembled WGS sequence"/>
</dbReference>
<dbReference type="EMBL" id="JAPHEH010000001">
    <property type="protein sequence ID" value="MDG4475510.1"/>
    <property type="molecule type" value="Genomic_DNA"/>
</dbReference>
<dbReference type="CDD" id="cd16922">
    <property type="entry name" value="HATPase_EvgS-ArcB-TorS-like"/>
    <property type="match status" value="1"/>
</dbReference>
<dbReference type="FunFam" id="3.30.565.10:FF:000010">
    <property type="entry name" value="Sensor histidine kinase RcsC"/>
    <property type="match status" value="1"/>
</dbReference>
<evidence type="ECO:0000313" key="16">
    <source>
        <dbReference type="EMBL" id="MDG4475510.1"/>
    </source>
</evidence>
<dbReference type="InterPro" id="IPR003594">
    <property type="entry name" value="HATPase_dom"/>
</dbReference>
<accession>A0A9X4MGJ6</accession>
<evidence type="ECO:0000256" key="8">
    <source>
        <dbReference type="ARBA" id="ARBA00023012"/>
    </source>
</evidence>
<evidence type="ECO:0000256" key="9">
    <source>
        <dbReference type="ARBA" id="ARBA00064003"/>
    </source>
</evidence>
<keyword evidence="5" id="KW-0547">Nucleotide-binding</keyword>
<dbReference type="PROSITE" id="PS50110">
    <property type="entry name" value="RESPONSE_REGULATORY"/>
    <property type="match status" value="1"/>
</dbReference>
<keyword evidence="7 16" id="KW-0067">ATP-binding</keyword>
<dbReference type="Pfam" id="PF00512">
    <property type="entry name" value="HisKA"/>
    <property type="match status" value="1"/>
</dbReference>
<reference evidence="16" key="2">
    <citation type="submission" date="2022-10" db="EMBL/GenBank/DDBJ databases">
        <authorList>
            <person name="Aronson H.S."/>
        </authorList>
    </citation>
    <scope>NUCLEOTIDE SEQUENCE</scope>
    <source>
        <strain evidence="16">RS19-109</strain>
    </source>
</reference>
<feature type="transmembrane region" description="Helical" evidence="13">
    <location>
        <begin position="148"/>
        <end position="165"/>
    </location>
</feature>
<dbReference type="SMART" id="SM00448">
    <property type="entry name" value="REC"/>
    <property type="match status" value="1"/>
</dbReference>
<keyword evidence="13" id="KW-1133">Transmembrane helix</keyword>
<evidence type="ECO:0000256" key="1">
    <source>
        <dbReference type="ARBA" id="ARBA00000085"/>
    </source>
</evidence>
<feature type="modified residue" description="4-aspartylphosphate" evidence="11">
    <location>
        <position position="557"/>
    </location>
</feature>
<keyword evidence="4" id="KW-0808">Transferase</keyword>
<dbReference type="EC" id="2.7.13.3" evidence="2"/>
<evidence type="ECO:0000256" key="7">
    <source>
        <dbReference type="ARBA" id="ARBA00022840"/>
    </source>
</evidence>
<dbReference type="SUPFAM" id="SSF52172">
    <property type="entry name" value="CheY-like"/>
    <property type="match status" value="1"/>
</dbReference>
<evidence type="ECO:0000256" key="2">
    <source>
        <dbReference type="ARBA" id="ARBA00012438"/>
    </source>
</evidence>
<dbReference type="CDD" id="cd00082">
    <property type="entry name" value="HisKA"/>
    <property type="match status" value="1"/>
</dbReference>
<dbReference type="SMART" id="SM00387">
    <property type="entry name" value="HATPase_c"/>
    <property type="match status" value="1"/>
</dbReference>
<reference evidence="16" key="1">
    <citation type="journal article" date="2022" name="bioRxiv">
        <title>Thiovibrio frasassiensisgen. nov., sp. nov., an autotrophic, elemental sulfur disproportionating bacterium isolated from sulfidic karst sediment, and proposal of Thiovibrionaceae fam. nov.</title>
        <authorList>
            <person name="Aronson H."/>
            <person name="Thomas C."/>
            <person name="Bhattacharyya M."/>
            <person name="Eckstein S."/>
            <person name="Jensen S."/>
            <person name="Barco R."/>
            <person name="Macalady J."/>
            <person name="Amend J."/>
        </authorList>
    </citation>
    <scope>NUCLEOTIDE SEQUENCE</scope>
    <source>
        <strain evidence="16">RS19-109</strain>
    </source>
</reference>
<dbReference type="GO" id="GO:0000155">
    <property type="term" value="F:phosphorelay sensor kinase activity"/>
    <property type="evidence" value="ECO:0007669"/>
    <property type="project" value="InterPro"/>
</dbReference>
<comment type="caution">
    <text evidence="16">The sequence shown here is derived from an EMBL/GenBank/DDBJ whole genome shotgun (WGS) entry which is preliminary data.</text>
</comment>
<dbReference type="RefSeq" id="WP_307632483.1">
    <property type="nucleotide sequence ID" value="NZ_JAPHEH010000001.1"/>
</dbReference>
<protein>
    <recommendedName>
        <fullName evidence="10">Sensory/regulatory protein RpfC</fullName>
        <ecNumber evidence="2">2.7.13.3</ecNumber>
    </recommendedName>
</protein>
<dbReference type="InterPro" id="IPR004358">
    <property type="entry name" value="Sig_transdc_His_kin-like_C"/>
</dbReference>
<dbReference type="PANTHER" id="PTHR45339">
    <property type="entry name" value="HYBRID SIGNAL TRANSDUCTION HISTIDINE KINASE J"/>
    <property type="match status" value="1"/>
</dbReference>
<keyword evidence="13" id="KW-0812">Transmembrane</keyword>
<dbReference type="SMART" id="SM00388">
    <property type="entry name" value="HisKA"/>
    <property type="match status" value="1"/>
</dbReference>
<dbReference type="InterPro" id="IPR005467">
    <property type="entry name" value="His_kinase_dom"/>
</dbReference>
<feature type="transmembrane region" description="Helical" evidence="13">
    <location>
        <begin position="172"/>
        <end position="191"/>
    </location>
</feature>
<keyword evidence="12" id="KW-0175">Coiled coil</keyword>
<dbReference type="InterPro" id="IPR003661">
    <property type="entry name" value="HisK_dim/P_dom"/>
</dbReference>
<evidence type="ECO:0000313" key="17">
    <source>
        <dbReference type="Proteomes" id="UP001154240"/>
    </source>
</evidence>
<proteinExistence type="predicted"/>
<feature type="transmembrane region" description="Helical" evidence="13">
    <location>
        <begin position="97"/>
        <end position="116"/>
    </location>
</feature>
<evidence type="ECO:0000256" key="4">
    <source>
        <dbReference type="ARBA" id="ARBA00022679"/>
    </source>
</evidence>
<dbReference type="InterPro" id="IPR011006">
    <property type="entry name" value="CheY-like_superfamily"/>
</dbReference>
<dbReference type="Pfam" id="PF00072">
    <property type="entry name" value="Response_reg"/>
    <property type="match status" value="1"/>
</dbReference>
<dbReference type="CDD" id="cd17546">
    <property type="entry name" value="REC_hyHK_CKI1_RcsC-like"/>
    <property type="match status" value="1"/>
</dbReference>
<keyword evidence="8" id="KW-0902">Two-component regulatory system</keyword>
<feature type="coiled-coil region" evidence="12">
    <location>
        <begin position="207"/>
        <end position="234"/>
    </location>
</feature>
<dbReference type="SUPFAM" id="SSF55874">
    <property type="entry name" value="ATPase domain of HSP90 chaperone/DNA topoisomerase II/histidine kinase"/>
    <property type="match status" value="1"/>
</dbReference>
<dbReference type="Gene3D" id="3.40.50.2300">
    <property type="match status" value="1"/>
</dbReference>
<dbReference type="Gene3D" id="3.30.565.10">
    <property type="entry name" value="Histidine kinase-like ATPase, C-terminal domain"/>
    <property type="match status" value="1"/>
</dbReference>
<evidence type="ECO:0000256" key="6">
    <source>
        <dbReference type="ARBA" id="ARBA00022777"/>
    </source>
</evidence>
<dbReference type="FunFam" id="1.10.287.130:FF:000002">
    <property type="entry name" value="Two-component osmosensing histidine kinase"/>
    <property type="match status" value="1"/>
</dbReference>
<organism evidence="16 17">
    <name type="scientific">Thiovibrio frasassiensis</name>
    <dbReference type="NCBI Taxonomy" id="2984131"/>
    <lineage>
        <taxon>Bacteria</taxon>
        <taxon>Pseudomonadati</taxon>
        <taxon>Thermodesulfobacteriota</taxon>
        <taxon>Desulfobulbia</taxon>
        <taxon>Desulfobulbales</taxon>
        <taxon>Thiovibrionaceae</taxon>
        <taxon>Thiovibrio</taxon>
    </lineage>
</organism>
<name>A0A9X4MGJ6_9BACT</name>
<sequence length="627" mass="69144">MLKFFLDHSGKEKDSRGLVRKELIKLVLESGYSSNITAFILSVALCLMVRPVIAPSVWKPWLTGMAVLFLVKLAAVFCYSRKEKNGEPMALRCVHTYLYMLFLTGIMWGLAVIFFFTPSAALEQTALFFIISGLTAGAIPILSPLRNLYFVYVGCPLLPFLYLLLQHGGQQYNIMAIVIVVFTLMLTKSAASMQEALVTTLETRFVNEALVADLRQASEESEALNLELITENERRKDTEGELIQARDAAEAASRAKDEFLANMSHEIRTPMNGILGTLQLLQDTALDAGQIDYVKTAYSSGESLLSILNDILDFSKIAARKMVLEDIPFNLRNVVGELITLLTSQAQAKNVTLVAEIDPQVPEMLLGDPTRMRQVLINFMTNGIKFTEQGEVRVRVLCLSAFASRVILRIEVRDTGIGIAEAKQKDLFQSFTQADGSTTRKYGGTGLGLAIVRQLVLLMGGKIGVESEPGKGSAFWCELDFPVAAKAVATEEPKEEAIEVDLGPLQGHILLVEDNKVNQMVASKMLAGMGLTVDLAENGEKALAALAAKHYDLVLMDCQMPVLDGYQATRTFRSRELASEKRLPIIAMTAHAMEGDRQKCLDAGMDDYLAKPVKKELLRKLMGQWLA</sequence>
<dbReference type="PRINTS" id="PR00344">
    <property type="entry name" value="BCTRLSENSOR"/>
</dbReference>
<dbReference type="InterPro" id="IPR036890">
    <property type="entry name" value="HATPase_C_sf"/>
</dbReference>
<dbReference type="AlphaFoldDB" id="A0A9X4MGJ6"/>
<dbReference type="Gene3D" id="1.10.287.130">
    <property type="match status" value="1"/>
</dbReference>
<feature type="transmembrane region" description="Helical" evidence="13">
    <location>
        <begin position="125"/>
        <end position="142"/>
    </location>
</feature>
<dbReference type="InterPro" id="IPR001789">
    <property type="entry name" value="Sig_transdc_resp-reg_receiver"/>
</dbReference>
<feature type="domain" description="Response regulatory" evidence="15">
    <location>
        <begin position="508"/>
        <end position="626"/>
    </location>
</feature>
<evidence type="ECO:0000256" key="12">
    <source>
        <dbReference type="SAM" id="Coils"/>
    </source>
</evidence>
<comment type="subunit">
    <text evidence="9">At low DSF concentrations, interacts with RpfF.</text>
</comment>
<dbReference type="InterPro" id="IPR036097">
    <property type="entry name" value="HisK_dim/P_sf"/>
</dbReference>
<evidence type="ECO:0000256" key="3">
    <source>
        <dbReference type="ARBA" id="ARBA00022553"/>
    </source>
</evidence>
<dbReference type="SUPFAM" id="SSF47384">
    <property type="entry name" value="Homodimeric domain of signal transducing histidine kinase"/>
    <property type="match status" value="1"/>
</dbReference>
<keyword evidence="17" id="KW-1185">Reference proteome</keyword>
<dbReference type="PROSITE" id="PS50109">
    <property type="entry name" value="HIS_KIN"/>
    <property type="match status" value="1"/>
</dbReference>
<gene>
    <name evidence="16" type="ORF">OLX77_04970</name>
</gene>
<feature type="transmembrane region" description="Helical" evidence="13">
    <location>
        <begin position="32"/>
        <end position="49"/>
    </location>
</feature>
<feature type="transmembrane region" description="Helical" evidence="13">
    <location>
        <begin position="61"/>
        <end position="77"/>
    </location>
</feature>
<evidence type="ECO:0000256" key="13">
    <source>
        <dbReference type="SAM" id="Phobius"/>
    </source>
</evidence>
<dbReference type="Pfam" id="PF02518">
    <property type="entry name" value="HATPase_c"/>
    <property type="match status" value="1"/>
</dbReference>
<evidence type="ECO:0000256" key="10">
    <source>
        <dbReference type="ARBA" id="ARBA00068150"/>
    </source>
</evidence>
<evidence type="ECO:0000256" key="11">
    <source>
        <dbReference type="PROSITE-ProRule" id="PRU00169"/>
    </source>
</evidence>
<comment type="catalytic activity">
    <reaction evidence="1">
        <text>ATP + protein L-histidine = ADP + protein N-phospho-L-histidine.</text>
        <dbReference type="EC" id="2.7.13.3"/>
    </reaction>
</comment>
<evidence type="ECO:0000259" key="14">
    <source>
        <dbReference type="PROSITE" id="PS50109"/>
    </source>
</evidence>
<dbReference type="PANTHER" id="PTHR45339:SF1">
    <property type="entry name" value="HYBRID SIGNAL TRANSDUCTION HISTIDINE KINASE J"/>
    <property type="match status" value="1"/>
</dbReference>
<feature type="domain" description="Histidine kinase" evidence="14">
    <location>
        <begin position="262"/>
        <end position="483"/>
    </location>
</feature>